<dbReference type="KEGG" id="mvl:KOY49_01745"/>
<reference evidence="10" key="1">
    <citation type="submission" date="2021-06" db="EMBL/GenBank/DDBJ databases">
        <title>An adapted protocol for Saccharibacteria cultivation: two new species join this phylum of Candidate Phyla Radiations.</title>
        <authorList>
            <person name="Ibrahim A."/>
            <person name="Maatouk M."/>
            <person name="Raoult D."/>
            <person name="Bittar F."/>
        </authorList>
    </citation>
    <scope>NUCLEOTIDE SEQUENCE</scope>
    <source>
        <strain evidence="10">IHU2</strain>
    </source>
</reference>
<evidence type="ECO:0000256" key="5">
    <source>
        <dbReference type="ARBA" id="ARBA00022741"/>
    </source>
</evidence>
<dbReference type="Gene3D" id="1.10.287.130">
    <property type="match status" value="1"/>
</dbReference>
<dbReference type="AlphaFoldDB" id="A0A8F1MB63"/>
<keyword evidence="6 10" id="KW-0418">Kinase</keyword>
<accession>A0A8F1MB63</accession>
<organism evidence="10 11">
    <name type="scientific">Candidatus Minimicrobia vallesae</name>
    <dbReference type="NCBI Taxonomy" id="2841264"/>
    <lineage>
        <taxon>Bacteria</taxon>
        <taxon>Candidatus Saccharimonadota</taxon>
        <taxon>Candidatus Saccharimonadota incertae sedis</taxon>
        <taxon>Candidatus Minimicrobia</taxon>
    </lineage>
</organism>
<evidence type="ECO:0000256" key="6">
    <source>
        <dbReference type="ARBA" id="ARBA00022777"/>
    </source>
</evidence>
<feature type="domain" description="Histidine kinase" evidence="9">
    <location>
        <begin position="197"/>
        <end position="415"/>
    </location>
</feature>
<keyword evidence="5" id="KW-0547">Nucleotide-binding</keyword>
<keyword evidence="4" id="KW-0808">Transferase</keyword>
<dbReference type="InterPro" id="IPR003661">
    <property type="entry name" value="HisK_dim/P_dom"/>
</dbReference>
<dbReference type="PRINTS" id="PR00344">
    <property type="entry name" value="BCTRLSENSOR"/>
</dbReference>
<evidence type="ECO:0000313" key="10">
    <source>
        <dbReference type="EMBL" id="QWQ31711.1"/>
    </source>
</evidence>
<evidence type="ECO:0000256" key="4">
    <source>
        <dbReference type="ARBA" id="ARBA00022679"/>
    </source>
</evidence>
<dbReference type="EC" id="2.7.13.3" evidence="2"/>
<keyword evidence="11" id="KW-1185">Reference proteome</keyword>
<gene>
    <name evidence="10" type="ORF">KOY49_01745</name>
</gene>
<evidence type="ECO:0000256" key="8">
    <source>
        <dbReference type="ARBA" id="ARBA00023012"/>
    </source>
</evidence>
<evidence type="ECO:0000256" key="3">
    <source>
        <dbReference type="ARBA" id="ARBA00022553"/>
    </source>
</evidence>
<comment type="catalytic activity">
    <reaction evidence="1">
        <text>ATP + protein L-histidine = ADP + protein N-phospho-L-histidine.</text>
        <dbReference type="EC" id="2.7.13.3"/>
    </reaction>
</comment>
<dbReference type="RefSeq" id="WP_232736463.1">
    <property type="nucleotide sequence ID" value="NZ_CP076459.1"/>
</dbReference>
<dbReference type="GO" id="GO:0030295">
    <property type="term" value="F:protein kinase activator activity"/>
    <property type="evidence" value="ECO:0007669"/>
    <property type="project" value="TreeGrafter"/>
</dbReference>
<evidence type="ECO:0000256" key="2">
    <source>
        <dbReference type="ARBA" id="ARBA00012438"/>
    </source>
</evidence>
<keyword evidence="3" id="KW-0597">Phosphoprotein</keyword>
<dbReference type="GO" id="GO:0000156">
    <property type="term" value="F:phosphorelay response regulator activity"/>
    <property type="evidence" value="ECO:0007669"/>
    <property type="project" value="TreeGrafter"/>
</dbReference>
<sequence length="447" mass="49543">MQILFSISIVKIIAAPLNKILAALSHKIGEPTTDTPPNPNDKRYEKTGFKTALQAIYGDYQPEQKPTSDNDKPKIPLTQALNQASTGVVILNSNQKIIFANSAAPISRNAKGEDFLALDFLNEPSISDWLHEISNEKIKAERRWQRISTNPDIIQKTRIFDIVASFEKGAAAETVIFLIDKSKGYLPEEEDLNFISFAAHELRGPITVIRGYLDIINEEFAGRLQGDERQLLDRLVVSSNRLSSYIDNILNVARYDRHHLKVYLLEDTVANIYASIADDMQLRASTQHRMLSVNIPDDLPTVAADHGSIGEVIGNLIDNAIKYSFEGGSVTVSAEKKGDFVEVSVADNGIGMPANVVDNLFHKFYRSHRSREAVAGTGIGLYICKAFVESHGGSIIARSRENEGSVFSFTLPIYATVKDKLLEDGQLNNQLIRKGGGWIKNHAMYKG</sequence>
<dbReference type="Pfam" id="PF02518">
    <property type="entry name" value="HATPase_c"/>
    <property type="match status" value="1"/>
</dbReference>
<evidence type="ECO:0000313" key="11">
    <source>
        <dbReference type="Proteomes" id="UP000677117"/>
    </source>
</evidence>
<dbReference type="Gene3D" id="3.30.565.10">
    <property type="entry name" value="Histidine kinase-like ATPase, C-terminal domain"/>
    <property type="match status" value="1"/>
</dbReference>
<dbReference type="InterPro" id="IPR003594">
    <property type="entry name" value="HATPase_dom"/>
</dbReference>
<dbReference type="InterPro" id="IPR050351">
    <property type="entry name" value="BphY/WalK/GraS-like"/>
</dbReference>
<evidence type="ECO:0000256" key="7">
    <source>
        <dbReference type="ARBA" id="ARBA00022840"/>
    </source>
</evidence>
<keyword evidence="8" id="KW-0902">Two-component regulatory system</keyword>
<dbReference type="InterPro" id="IPR005467">
    <property type="entry name" value="His_kinase_dom"/>
</dbReference>
<dbReference type="PROSITE" id="PS50109">
    <property type="entry name" value="HIS_KIN"/>
    <property type="match status" value="1"/>
</dbReference>
<dbReference type="InterPro" id="IPR036890">
    <property type="entry name" value="HATPase_C_sf"/>
</dbReference>
<evidence type="ECO:0000259" key="9">
    <source>
        <dbReference type="PROSITE" id="PS50109"/>
    </source>
</evidence>
<dbReference type="FunFam" id="3.30.565.10:FF:000006">
    <property type="entry name" value="Sensor histidine kinase WalK"/>
    <property type="match status" value="1"/>
</dbReference>
<evidence type="ECO:0000256" key="1">
    <source>
        <dbReference type="ARBA" id="ARBA00000085"/>
    </source>
</evidence>
<keyword evidence="7" id="KW-0067">ATP-binding</keyword>
<name>A0A8F1MB63_9BACT</name>
<dbReference type="SUPFAM" id="SSF47384">
    <property type="entry name" value="Homodimeric domain of signal transducing histidine kinase"/>
    <property type="match status" value="1"/>
</dbReference>
<dbReference type="EMBL" id="CP076459">
    <property type="protein sequence ID" value="QWQ31711.1"/>
    <property type="molecule type" value="Genomic_DNA"/>
</dbReference>
<dbReference type="CDD" id="cd00075">
    <property type="entry name" value="HATPase"/>
    <property type="match status" value="1"/>
</dbReference>
<dbReference type="InterPro" id="IPR036097">
    <property type="entry name" value="HisK_dim/P_sf"/>
</dbReference>
<dbReference type="SMART" id="SM00387">
    <property type="entry name" value="HATPase_c"/>
    <property type="match status" value="1"/>
</dbReference>
<dbReference type="SUPFAM" id="SSF55874">
    <property type="entry name" value="ATPase domain of HSP90 chaperone/DNA topoisomerase II/histidine kinase"/>
    <property type="match status" value="1"/>
</dbReference>
<dbReference type="SMART" id="SM00388">
    <property type="entry name" value="HisKA"/>
    <property type="match status" value="1"/>
</dbReference>
<dbReference type="InterPro" id="IPR004358">
    <property type="entry name" value="Sig_transdc_His_kin-like_C"/>
</dbReference>
<dbReference type="Pfam" id="PF00512">
    <property type="entry name" value="HisKA"/>
    <property type="match status" value="1"/>
</dbReference>
<dbReference type="Proteomes" id="UP000677117">
    <property type="component" value="Chromosome"/>
</dbReference>
<protein>
    <recommendedName>
        <fullName evidence="2">histidine kinase</fullName>
        <ecNumber evidence="2">2.7.13.3</ecNumber>
    </recommendedName>
</protein>
<dbReference type="PANTHER" id="PTHR42878:SF7">
    <property type="entry name" value="SENSOR HISTIDINE KINASE GLRK"/>
    <property type="match status" value="1"/>
</dbReference>
<dbReference type="CDD" id="cd00082">
    <property type="entry name" value="HisKA"/>
    <property type="match status" value="1"/>
</dbReference>
<dbReference type="PANTHER" id="PTHR42878">
    <property type="entry name" value="TWO-COMPONENT HISTIDINE KINASE"/>
    <property type="match status" value="1"/>
</dbReference>
<dbReference type="GO" id="GO:0007234">
    <property type="term" value="P:osmosensory signaling via phosphorelay pathway"/>
    <property type="evidence" value="ECO:0007669"/>
    <property type="project" value="TreeGrafter"/>
</dbReference>
<dbReference type="GO" id="GO:0000155">
    <property type="term" value="F:phosphorelay sensor kinase activity"/>
    <property type="evidence" value="ECO:0007669"/>
    <property type="project" value="InterPro"/>
</dbReference>
<dbReference type="GO" id="GO:0005524">
    <property type="term" value="F:ATP binding"/>
    <property type="evidence" value="ECO:0007669"/>
    <property type="project" value="UniProtKB-KW"/>
</dbReference>
<proteinExistence type="predicted"/>